<reference evidence="4" key="1">
    <citation type="submission" date="2019-08" db="EMBL/GenBank/DDBJ databases">
        <authorList>
            <person name="Kucharzyk K."/>
            <person name="Murdoch R.W."/>
            <person name="Higgins S."/>
            <person name="Loffler F."/>
        </authorList>
    </citation>
    <scope>NUCLEOTIDE SEQUENCE</scope>
</reference>
<evidence type="ECO:0000313" key="4">
    <source>
        <dbReference type="EMBL" id="MPM57958.1"/>
    </source>
</evidence>
<dbReference type="InterPro" id="IPR001460">
    <property type="entry name" value="PCN-bd_Tpept"/>
</dbReference>
<dbReference type="Gene3D" id="3.40.710.10">
    <property type="entry name" value="DD-peptidase/beta-lactamase superfamily"/>
    <property type="match status" value="1"/>
</dbReference>
<gene>
    <name evidence="4" type="primary">ftsI_7</name>
    <name evidence="4" type="ORF">SDC9_104787</name>
</gene>
<dbReference type="Gene3D" id="3.30.450.330">
    <property type="match status" value="1"/>
</dbReference>
<dbReference type="InterPro" id="IPR012338">
    <property type="entry name" value="Beta-lactam/transpept-like"/>
</dbReference>
<dbReference type="SUPFAM" id="SSF56601">
    <property type="entry name" value="beta-lactamase/transpeptidase-like"/>
    <property type="match status" value="1"/>
</dbReference>
<accession>A0A645AYV3</accession>
<dbReference type="GO" id="GO:0071555">
    <property type="term" value="P:cell wall organization"/>
    <property type="evidence" value="ECO:0007669"/>
    <property type="project" value="TreeGrafter"/>
</dbReference>
<dbReference type="EMBL" id="VSSQ01016528">
    <property type="protein sequence ID" value="MPM57958.1"/>
    <property type="molecule type" value="Genomic_DNA"/>
</dbReference>
<evidence type="ECO:0000259" key="3">
    <source>
        <dbReference type="Pfam" id="PF00905"/>
    </source>
</evidence>
<dbReference type="EC" id="3.4.16.4" evidence="4"/>
<keyword evidence="4" id="KW-0378">Hydrolase</keyword>
<feature type="domain" description="Penicillin-binding protein transpeptidase" evidence="3">
    <location>
        <begin position="28"/>
        <end position="332"/>
    </location>
</feature>
<name>A0A645AYV3_9ZZZZ</name>
<protein>
    <submittedName>
        <fullName evidence="4">Peptidoglycan D,D-transpeptidase FtsI</fullName>
        <ecNumber evidence="4">3.4.16.4</ecNumber>
    </submittedName>
</protein>
<dbReference type="GO" id="GO:0005886">
    <property type="term" value="C:plasma membrane"/>
    <property type="evidence" value="ECO:0007669"/>
    <property type="project" value="TreeGrafter"/>
</dbReference>
<keyword evidence="4" id="KW-0121">Carboxypeptidase</keyword>
<organism evidence="4">
    <name type="scientific">bioreactor metagenome</name>
    <dbReference type="NCBI Taxonomy" id="1076179"/>
    <lineage>
        <taxon>unclassified sequences</taxon>
        <taxon>metagenomes</taxon>
        <taxon>ecological metagenomes</taxon>
    </lineage>
</organism>
<dbReference type="PANTHER" id="PTHR30627:SF1">
    <property type="entry name" value="PEPTIDOGLYCAN D,D-TRANSPEPTIDASE FTSI"/>
    <property type="match status" value="1"/>
</dbReference>
<evidence type="ECO:0000256" key="1">
    <source>
        <dbReference type="ARBA" id="ARBA00004370"/>
    </source>
</evidence>
<dbReference type="Pfam" id="PF00905">
    <property type="entry name" value="Transpeptidase"/>
    <property type="match status" value="1"/>
</dbReference>
<proteinExistence type="predicted"/>
<keyword evidence="2" id="KW-0472">Membrane</keyword>
<dbReference type="GO" id="GO:0009002">
    <property type="term" value="F:serine-type D-Ala-D-Ala carboxypeptidase activity"/>
    <property type="evidence" value="ECO:0007669"/>
    <property type="project" value="UniProtKB-EC"/>
</dbReference>
<dbReference type="InterPro" id="IPR050515">
    <property type="entry name" value="Beta-lactam/transpept"/>
</dbReference>
<evidence type="ECO:0000256" key="2">
    <source>
        <dbReference type="ARBA" id="ARBA00023136"/>
    </source>
</evidence>
<dbReference type="GO" id="GO:0008658">
    <property type="term" value="F:penicillin binding"/>
    <property type="evidence" value="ECO:0007669"/>
    <property type="project" value="InterPro"/>
</dbReference>
<dbReference type="AlphaFoldDB" id="A0A645AYV3"/>
<comment type="caution">
    <text evidence="4">The sequence shown here is derived from an EMBL/GenBank/DDBJ whole genome shotgun (WGS) entry which is preliminary data.</text>
</comment>
<comment type="subcellular location">
    <subcellularLocation>
        <location evidence="1">Membrane</location>
    </subcellularLocation>
</comment>
<sequence>MTIIEPIQAILEEELDHAVERWKPNAAYAVMADPSGNILAMAQRPSFDPNDRTGIDPSAWRIRITEDVFEPGSIMKAVTISGALDYGVVKPETRIDCEPGRWFYRGKMLTDTHAYGLQDVTGVIRKSSNIGTAKIALMLGEARLDRTLRKFGFGNYTGLPLKPETRGILPPVRLWDGLSISRFGMGYGVAVSPVQMLRAYCALASRGRLPELRLVDHVEDPETGEIFRNPVKPPVMLFHSPDTGETIVKMMITVTEEGGTATKAAIPGYHVAGKTGTARKVENGHYVSKYYGSFVGFVPAENPAFVLLVTLDEPHGSYYGGTVAGPTWRAIAERTLKYLDVKPTLPLPEKSAR</sequence>
<keyword evidence="4" id="KW-0645">Protease</keyword>
<dbReference type="PANTHER" id="PTHR30627">
    <property type="entry name" value="PEPTIDOGLYCAN D,D-TRANSPEPTIDASE"/>
    <property type="match status" value="1"/>
</dbReference>